<gene>
    <name evidence="5" type="ORF">HA254_04140</name>
</gene>
<sequence length="320" mass="33974">MAIAQYKLGEKVATRDGYGDALLGLGEKHEDIVAIDADLAKSTKSIVFGKKFPDRFKYVGISEADMVSMAAGLALSGKVPFASSFACFVVNRGLDQLRISVAYSKTNVKIVGSHGGILTGEDGPTGQEIMDLAIMRSMPNFTVICPADYYETVAATYAMYENAGPFYMRTCREKTAIFYEGVPEMKIGKAVVLAQGADGAIIATGGLVEQAMKAQEILKGKGLSVSVLNVPFLSPFDSKAVGEECRKGAVVSAEDGTVNGLGSAVAEVIAEKGIDCRLARVGLRGSFAESGKPAELLEKYRMNADAIAQELLKVKGEDRI</sequence>
<dbReference type="EMBL" id="DUGC01000063">
    <property type="protein sequence ID" value="HIH09833.1"/>
    <property type="molecule type" value="Genomic_DNA"/>
</dbReference>
<dbReference type="Proteomes" id="UP000565078">
    <property type="component" value="Unassembled WGS sequence"/>
</dbReference>
<comment type="caution">
    <text evidence="5">The sequence shown here is derived from an EMBL/GenBank/DDBJ whole genome shotgun (WGS) entry which is preliminary data.</text>
</comment>
<evidence type="ECO:0000256" key="2">
    <source>
        <dbReference type="ARBA" id="ARBA00007131"/>
    </source>
</evidence>
<dbReference type="AlphaFoldDB" id="A0A7J4IWC4"/>
<evidence type="ECO:0000313" key="5">
    <source>
        <dbReference type="EMBL" id="HIH09833.1"/>
    </source>
</evidence>
<dbReference type="FunFam" id="3.40.50.970:FF:000129">
    <property type="entry name" value="Transketolase"/>
    <property type="match status" value="1"/>
</dbReference>
<feature type="domain" description="Transketolase-like pyrimidine-binding" evidence="4">
    <location>
        <begin position="12"/>
        <end position="177"/>
    </location>
</feature>
<dbReference type="SUPFAM" id="SSF52518">
    <property type="entry name" value="Thiamin diphosphate-binding fold (THDP-binding)"/>
    <property type="match status" value="1"/>
</dbReference>
<comment type="cofactor">
    <cofactor evidence="1">
        <name>thiamine diphosphate</name>
        <dbReference type="ChEBI" id="CHEBI:58937"/>
    </cofactor>
</comment>
<keyword evidence="3" id="KW-0786">Thiamine pyrophosphate</keyword>
<dbReference type="SMART" id="SM00861">
    <property type="entry name" value="Transket_pyr"/>
    <property type="match status" value="1"/>
</dbReference>
<dbReference type="InterPro" id="IPR005475">
    <property type="entry name" value="Transketolase-like_Pyr-bd"/>
</dbReference>
<dbReference type="GO" id="GO:0044272">
    <property type="term" value="P:sulfur compound biosynthetic process"/>
    <property type="evidence" value="ECO:0007669"/>
    <property type="project" value="UniProtKB-ARBA"/>
</dbReference>
<accession>A0A7J4IWC4</accession>
<evidence type="ECO:0000256" key="1">
    <source>
        <dbReference type="ARBA" id="ARBA00001964"/>
    </source>
</evidence>
<dbReference type="InterPro" id="IPR009014">
    <property type="entry name" value="Transketo_C/PFOR_II"/>
</dbReference>
<evidence type="ECO:0000259" key="4">
    <source>
        <dbReference type="SMART" id="SM00861"/>
    </source>
</evidence>
<evidence type="ECO:0000313" key="6">
    <source>
        <dbReference type="Proteomes" id="UP000565078"/>
    </source>
</evidence>
<comment type="similarity">
    <text evidence="2">Belongs to the transketolase family.</text>
</comment>
<organism evidence="5 6">
    <name type="scientific">Candidatus Iainarchaeum sp</name>
    <dbReference type="NCBI Taxonomy" id="3101447"/>
    <lineage>
        <taxon>Archaea</taxon>
        <taxon>Candidatus Iainarchaeota</taxon>
        <taxon>Candidatus Iainarchaeia</taxon>
        <taxon>Candidatus Iainarchaeales</taxon>
        <taxon>Candidatus Iainarchaeaceae</taxon>
        <taxon>Candidatus Iainarchaeum</taxon>
    </lineage>
</organism>
<reference evidence="6" key="1">
    <citation type="journal article" date="2020" name="bioRxiv">
        <title>A rank-normalized archaeal taxonomy based on genome phylogeny resolves widespread incomplete and uneven classifications.</title>
        <authorList>
            <person name="Rinke C."/>
            <person name="Chuvochina M."/>
            <person name="Mussig A.J."/>
            <person name="Chaumeil P.-A."/>
            <person name="Waite D.W."/>
            <person name="Whitman W.B."/>
            <person name="Parks D.H."/>
            <person name="Hugenholtz P."/>
        </authorList>
    </citation>
    <scope>NUCLEOTIDE SEQUENCE [LARGE SCALE GENOMIC DNA]</scope>
</reference>
<dbReference type="CDD" id="cd07033">
    <property type="entry name" value="TPP_PYR_DXS_TK_like"/>
    <property type="match status" value="1"/>
</dbReference>
<dbReference type="PANTHER" id="PTHR43825:SF1">
    <property type="entry name" value="TRANSKETOLASE-LIKE PYRIMIDINE-BINDING DOMAIN-CONTAINING PROTEIN"/>
    <property type="match status" value="1"/>
</dbReference>
<dbReference type="Pfam" id="PF02780">
    <property type="entry name" value="Transketolase_C"/>
    <property type="match status" value="1"/>
</dbReference>
<dbReference type="InterPro" id="IPR051157">
    <property type="entry name" value="PDH/Transketolase"/>
</dbReference>
<dbReference type="InterPro" id="IPR033248">
    <property type="entry name" value="Transketolase_C"/>
</dbReference>
<name>A0A7J4IWC4_9ARCH</name>
<protein>
    <submittedName>
        <fullName evidence="5">Transketolase family protein</fullName>
    </submittedName>
</protein>
<dbReference type="PANTHER" id="PTHR43825">
    <property type="entry name" value="PYRUVATE DEHYDROGENASE E1 COMPONENT"/>
    <property type="match status" value="1"/>
</dbReference>
<evidence type="ECO:0000256" key="3">
    <source>
        <dbReference type="ARBA" id="ARBA00023052"/>
    </source>
</evidence>
<dbReference type="InterPro" id="IPR029061">
    <property type="entry name" value="THDP-binding"/>
</dbReference>
<dbReference type="SUPFAM" id="SSF52922">
    <property type="entry name" value="TK C-terminal domain-like"/>
    <property type="match status" value="1"/>
</dbReference>
<dbReference type="Pfam" id="PF02779">
    <property type="entry name" value="Transket_pyr"/>
    <property type="match status" value="1"/>
</dbReference>
<dbReference type="GO" id="GO:0006082">
    <property type="term" value="P:organic acid metabolic process"/>
    <property type="evidence" value="ECO:0007669"/>
    <property type="project" value="UniProtKB-ARBA"/>
</dbReference>
<proteinExistence type="inferred from homology"/>
<dbReference type="Gene3D" id="3.40.50.920">
    <property type="match status" value="1"/>
</dbReference>
<dbReference type="Gene3D" id="3.40.50.970">
    <property type="match status" value="1"/>
</dbReference>